<dbReference type="Gene3D" id="3.10.450.240">
    <property type="match status" value="1"/>
</dbReference>
<dbReference type="InterPro" id="IPR032710">
    <property type="entry name" value="NTF2-like_dom_sf"/>
</dbReference>
<feature type="coiled-coil region" evidence="7">
    <location>
        <begin position="71"/>
        <end position="98"/>
    </location>
</feature>
<comment type="subcellular location">
    <subcellularLocation>
        <location evidence="1">Mitochondrion inner membrane</location>
    </subcellularLocation>
</comment>
<dbReference type="Pfam" id="PF04280">
    <property type="entry name" value="Tim44"/>
    <property type="match status" value="1"/>
</dbReference>
<evidence type="ECO:0000256" key="4">
    <source>
        <dbReference type="ARBA" id="ARBA00022946"/>
    </source>
</evidence>
<gene>
    <name evidence="10" type="ORF">POVCU2_0022270</name>
</gene>
<dbReference type="GO" id="GO:0051087">
    <property type="term" value="F:protein-folding chaperone binding"/>
    <property type="evidence" value="ECO:0007669"/>
    <property type="project" value="TreeGrafter"/>
</dbReference>
<feature type="region of interest" description="Disordered" evidence="8">
    <location>
        <begin position="460"/>
        <end position="479"/>
    </location>
</feature>
<feature type="domain" description="Tim44-like" evidence="9">
    <location>
        <begin position="299"/>
        <end position="451"/>
    </location>
</feature>
<sequence length="520" mass="60871">MRSVLNDVLVKKFKYCKNLKYRRFISGKCEIKNVLNTNNVINTANLCTRNGKDIFLGANLQGHKKDFSTFMKNVIEQVKKDMKENKQYQEALKELKEKTEIDDKAIKLKKKIEDNINFFKNMKEKNAEAVKILYSDVNNFVTSCFENYYALRFSKNITVKFLFTLKKFLTDTTNKLIELTDKWNDHNAFAQLEKWRQEMAIRRYKKNVGINEKKSEHKIEEGIIKDSIHQDSMTGVKSEDTVDSHNNVNGNTEGKSGNELILAYESAWDKFGSKLKDMPFLNNFFENPILGKLFGETELAAALREMKMNDKNFKLSELMYLFEYVISKHIVESYLIGDEETLRLHCGQSAFNSLNASITERKKKKVFLDTNVLIYKNHELKGAQRMEESSPWFIFTFHTQQINCLKNKNDEIIEGKIDDIREVVYTIALSKHPEPEKEGLLYPYIVREFAIIGNTPSWLQKKKKKNKEEKNDEKHRAQYSLPDGDHFYPVACIKQVQKSVKMKGVDKHIRRSRRFCRGNN</sequence>
<dbReference type="SMART" id="SM00978">
    <property type="entry name" value="Tim44"/>
    <property type="match status" value="1"/>
</dbReference>
<keyword evidence="7" id="KW-0175">Coiled coil</keyword>
<evidence type="ECO:0000259" key="9">
    <source>
        <dbReference type="SMART" id="SM00978"/>
    </source>
</evidence>
<dbReference type="AlphaFoldDB" id="A0A1A8VT26"/>
<evidence type="ECO:0000256" key="1">
    <source>
        <dbReference type="ARBA" id="ARBA00004273"/>
    </source>
</evidence>
<evidence type="ECO:0000256" key="7">
    <source>
        <dbReference type="SAM" id="Coils"/>
    </source>
</evidence>
<keyword evidence="5" id="KW-0496">Mitochondrion</keyword>
<keyword evidence="4" id="KW-0809">Transit peptide</keyword>
<dbReference type="GO" id="GO:0030150">
    <property type="term" value="P:protein import into mitochondrial matrix"/>
    <property type="evidence" value="ECO:0007669"/>
    <property type="project" value="TreeGrafter"/>
</dbReference>
<proteinExistence type="inferred from homology"/>
<dbReference type="Proteomes" id="UP000078560">
    <property type="component" value="Unassembled WGS sequence"/>
</dbReference>
<feature type="compositionally biased region" description="Basic and acidic residues" evidence="8">
    <location>
        <begin position="466"/>
        <end position="476"/>
    </location>
</feature>
<evidence type="ECO:0000256" key="8">
    <source>
        <dbReference type="SAM" id="MobiDB-lite"/>
    </source>
</evidence>
<evidence type="ECO:0000313" key="11">
    <source>
        <dbReference type="Proteomes" id="UP000078560"/>
    </source>
</evidence>
<dbReference type="EMBL" id="FLQU01000303">
    <property type="protein sequence ID" value="SBS83675.1"/>
    <property type="molecule type" value="Genomic_DNA"/>
</dbReference>
<evidence type="ECO:0000313" key="10">
    <source>
        <dbReference type="EMBL" id="SBS83675.1"/>
    </source>
</evidence>
<evidence type="ECO:0000256" key="6">
    <source>
        <dbReference type="ARBA" id="ARBA00023136"/>
    </source>
</evidence>
<evidence type="ECO:0000256" key="5">
    <source>
        <dbReference type="ARBA" id="ARBA00023128"/>
    </source>
</evidence>
<organism evidence="10 11">
    <name type="scientific">Plasmodium ovale curtisi</name>
    <dbReference type="NCBI Taxonomy" id="864141"/>
    <lineage>
        <taxon>Eukaryota</taxon>
        <taxon>Sar</taxon>
        <taxon>Alveolata</taxon>
        <taxon>Apicomplexa</taxon>
        <taxon>Aconoidasida</taxon>
        <taxon>Haemosporida</taxon>
        <taxon>Plasmodiidae</taxon>
        <taxon>Plasmodium</taxon>
        <taxon>Plasmodium (Plasmodium)</taxon>
    </lineage>
</organism>
<comment type="similarity">
    <text evidence="2">Belongs to the Tim44 family.</text>
</comment>
<evidence type="ECO:0000256" key="3">
    <source>
        <dbReference type="ARBA" id="ARBA00022792"/>
    </source>
</evidence>
<keyword evidence="3" id="KW-0999">Mitochondrion inner membrane</keyword>
<evidence type="ECO:0000256" key="2">
    <source>
        <dbReference type="ARBA" id="ARBA00009597"/>
    </source>
</evidence>
<name>A0A1A8VT26_PLAOA</name>
<dbReference type="InterPro" id="IPR039544">
    <property type="entry name" value="Tim44-like"/>
</dbReference>
<dbReference type="FunFam" id="3.10.450.240:FF:000004">
    <property type="entry name" value="Mitochondrial import inner membrane translocase subunit TIM44"/>
    <property type="match status" value="1"/>
</dbReference>
<dbReference type="InterPro" id="IPR007379">
    <property type="entry name" value="Tim44-like_dom"/>
</dbReference>
<protein>
    <submittedName>
        <fullName evidence="10">Mitochondrial import inner membrane translocase subunit TIM44, putative (TIM44)</fullName>
    </submittedName>
</protein>
<dbReference type="PANTHER" id="PTHR10721">
    <property type="entry name" value="MITOCHONDRIAL IMPORT INNER MEMBRANE TRANSLOCASE SUBUNIT TIM44"/>
    <property type="match status" value="1"/>
</dbReference>
<keyword evidence="6" id="KW-0472">Membrane</keyword>
<accession>A0A1A8VT26</accession>
<reference evidence="11" key="1">
    <citation type="submission" date="2016-05" db="EMBL/GenBank/DDBJ databases">
        <authorList>
            <person name="Naeem Raeece"/>
        </authorList>
    </citation>
    <scope>NUCLEOTIDE SEQUENCE [LARGE SCALE GENOMIC DNA]</scope>
</reference>
<dbReference type="GO" id="GO:0005743">
    <property type="term" value="C:mitochondrial inner membrane"/>
    <property type="evidence" value="ECO:0007669"/>
    <property type="project" value="UniProtKB-SubCell"/>
</dbReference>
<dbReference type="PANTHER" id="PTHR10721:SF1">
    <property type="entry name" value="MITOCHONDRIAL IMPORT INNER MEMBRANE TRANSLOCASE SUBUNIT TIM44"/>
    <property type="match status" value="1"/>
</dbReference>
<dbReference type="SUPFAM" id="SSF54427">
    <property type="entry name" value="NTF2-like"/>
    <property type="match status" value="1"/>
</dbReference>